<evidence type="ECO:0000256" key="1">
    <source>
        <dbReference type="ARBA" id="ARBA00004496"/>
    </source>
</evidence>
<feature type="compositionally biased region" description="Low complexity" evidence="5">
    <location>
        <begin position="43"/>
        <end position="62"/>
    </location>
</feature>
<accession>A0ABQ9EMI3</accession>
<reference evidence="6 7" key="1">
    <citation type="submission" date="2022-12" db="EMBL/GenBank/DDBJ databases">
        <title>Chromosome-level genome of Tegillarca granosa.</title>
        <authorList>
            <person name="Kim J."/>
        </authorList>
    </citation>
    <scope>NUCLEOTIDE SEQUENCE [LARGE SCALE GENOMIC DNA]</scope>
    <source>
        <strain evidence="6">Teg-2019</strain>
        <tissue evidence="6">Adductor muscle</tissue>
    </source>
</reference>
<protein>
    <recommendedName>
        <fullName evidence="8">WD repeat-containing protein 63</fullName>
    </recommendedName>
</protein>
<sequence>MSDPEKISEKEKSNASKDEKDKDTKSPTSSAKGKPGSKPGSATKKVATPKSPKTPSTTTKPAKGGKGKAKEEPKVETPAPEEEEQETLGEGLVPLFLSAKSQEIFHCRTDEDVTTDNPYKIITKGEILEDFKNRAAVCDFHPVKQEILEYPTDEILVVYDADYKFGQNFYIALTEEAKERILNPPSEQEGGEEGGAAEEEVIHKYVPPEPKDWVSLGSEKEIAEENVTTNRRTMKVSVKRVRKEFGAPCQFKDRNVGDAKDGYVECVPFEDRTFDLKKMELDKGTQAIPLLEEAGTQTDWRYPRNANVQYYPRQFTQEEKEKIANSKNLHTYIEDVTPRFELALQQNEIMDVFYIDWDHLGDAAGELGSVVAVSVAEKLAFDDRIDQAAKVIMTPSLILIWSFTDPIHPQLLLEAPDDIYSFQFNPSDPNIIVGGCYNGQVVLWDISAHADRLKQPRGGNRNKKSNVLPGFEDPNALNTPIVRYCAVSSIEHSHRAAITDIQWVPDHMEVNRMGVPQENKSLHSCQIMSCATDQPPKGPQQPTSKKESEGPKNPMGVPDTFKHLDLSWKPMLKVQLHKSEPGGDHSPTKFSIQERQVGKSTEGIDMSRENAVGGGFYQGMKPGSGKDKRTLQSVKTHFFVGTEDGEIVYVDWMPQKDQDTGKIQTPKPDFYHTLHDGVILTLQRSPFFKDVVLCVGGWTFTLWKEGVTSGPVLQSSANNVRLTAGHWSPSRPGVFFIAKVDGSVEVWDLLDKTHEPSLVQSVSPAPITTIYPFPVSQKQHLLAVGDTLGTLHILEIPWSLRHPTPNEVQNTIGVSNYFEREVKRRAFVVARWDFREVEKRELEAETKRKAGIAPNVQLTDEEIEYRMKQEYAAYLDQESAFLRELGLKDDDEPLPET</sequence>
<dbReference type="SUPFAM" id="SSF50978">
    <property type="entry name" value="WD40 repeat-like"/>
    <property type="match status" value="1"/>
</dbReference>
<organism evidence="6 7">
    <name type="scientific">Tegillarca granosa</name>
    <name type="common">Malaysian cockle</name>
    <name type="synonym">Anadara granosa</name>
    <dbReference type="NCBI Taxonomy" id="220873"/>
    <lineage>
        <taxon>Eukaryota</taxon>
        <taxon>Metazoa</taxon>
        <taxon>Spiralia</taxon>
        <taxon>Lophotrochozoa</taxon>
        <taxon>Mollusca</taxon>
        <taxon>Bivalvia</taxon>
        <taxon>Autobranchia</taxon>
        <taxon>Pteriomorphia</taxon>
        <taxon>Arcoida</taxon>
        <taxon>Arcoidea</taxon>
        <taxon>Arcidae</taxon>
        <taxon>Tegillarca</taxon>
    </lineage>
</organism>
<evidence type="ECO:0000313" key="7">
    <source>
        <dbReference type="Proteomes" id="UP001217089"/>
    </source>
</evidence>
<feature type="compositionally biased region" description="Basic and acidic residues" evidence="5">
    <location>
        <begin position="1"/>
        <end position="25"/>
    </location>
</feature>
<evidence type="ECO:0000256" key="3">
    <source>
        <dbReference type="ARBA" id="ARBA00022574"/>
    </source>
</evidence>
<gene>
    <name evidence="6" type="ORF">KUTeg_016988</name>
</gene>
<keyword evidence="7" id="KW-1185">Reference proteome</keyword>
<keyword evidence="2" id="KW-0963">Cytoplasm</keyword>
<comment type="subcellular location">
    <subcellularLocation>
        <location evidence="1">Cytoplasm</location>
    </subcellularLocation>
</comment>
<evidence type="ECO:0000256" key="4">
    <source>
        <dbReference type="ARBA" id="ARBA00022737"/>
    </source>
</evidence>
<name>A0ABQ9EMI3_TEGGR</name>
<evidence type="ECO:0000256" key="5">
    <source>
        <dbReference type="SAM" id="MobiDB-lite"/>
    </source>
</evidence>
<dbReference type="Gene3D" id="2.130.10.10">
    <property type="entry name" value="YVTN repeat-like/Quinoprotein amine dehydrogenase"/>
    <property type="match status" value="2"/>
</dbReference>
<dbReference type="InterPro" id="IPR050687">
    <property type="entry name" value="Dynein_IC"/>
</dbReference>
<dbReference type="SMART" id="SM00320">
    <property type="entry name" value="WD40"/>
    <property type="match status" value="2"/>
</dbReference>
<dbReference type="PANTHER" id="PTHR12442:SF5">
    <property type="entry name" value="DYNEIN AXONEMAL INTERMEDIATE CHAIN 3"/>
    <property type="match status" value="1"/>
</dbReference>
<feature type="compositionally biased region" description="Basic and acidic residues" evidence="5">
    <location>
        <begin position="577"/>
        <end position="587"/>
    </location>
</feature>
<dbReference type="EMBL" id="JARBDR010000813">
    <property type="protein sequence ID" value="KAJ8306443.1"/>
    <property type="molecule type" value="Genomic_DNA"/>
</dbReference>
<dbReference type="InterPro" id="IPR036322">
    <property type="entry name" value="WD40_repeat_dom_sf"/>
</dbReference>
<dbReference type="InterPro" id="IPR001680">
    <property type="entry name" value="WD40_rpt"/>
</dbReference>
<evidence type="ECO:0008006" key="8">
    <source>
        <dbReference type="Google" id="ProtNLM"/>
    </source>
</evidence>
<comment type="caution">
    <text evidence="6">The sequence shown here is derived from an EMBL/GenBank/DDBJ whole genome shotgun (WGS) entry which is preliminary data.</text>
</comment>
<keyword evidence="3" id="KW-0853">WD repeat</keyword>
<feature type="region of interest" description="Disordered" evidence="5">
    <location>
        <begin position="577"/>
        <end position="610"/>
    </location>
</feature>
<evidence type="ECO:0000313" key="6">
    <source>
        <dbReference type="EMBL" id="KAJ8306443.1"/>
    </source>
</evidence>
<proteinExistence type="predicted"/>
<feature type="region of interest" description="Disordered" evidence="5">
    <location>
        <begin position="1"/>
        <end position="87"/>
    </location>
</feature>
<dbReference type="Proteomes" id="UP001217089">
    <property type="component" value="Unassembled WGS sequence"/>
</dbReference>
<evidence type="ECO:0000256" key="2">
    <source>
        <dbReference type="ARBA" id="ARBA00022490"/>
    </source>
</evidence>
<keyword evidence="4" id="KW-0677">Repeat</keyword>
<dbReference type="InterPro" id="IPR015943">
    <property type="entry name" value="WD40/YVTN_repeat-like_dom_sf"/>
</dbReference>
<feature type="region of interest" description="Disordered" evidence="5">
    <location>
        <begin position="529"/>
        <end position="562"/>
    </location>
</feature>
<dbReference type="PANTHER" id="PTHR12442">
    <property type="entry name" value="DYNEIN INTERMEDIATE CHAIN"/>
    <property type="match status" value="1"/>
</dbReference>